<evidence type="ECO:0000313" key="2">
    <source>
        <dbReference type="EMBL" id="TDP61432.1"/>
    </source>
</evidence>
<accession>A0A4R6QHE8</accession>
<feature type="non-terminal residue" evidence="2">
    <location>
        <position position="725"/>
    </location>
</feature>
<protein>
    <recommendedName>
        <fullName evidence="4">Ig-like domain-containing protein</fullName>
    </recommendedName>
</protein>
<keyword evidence="3" id="KW-1185">Reference proteome</keyword>
<proteinExistence type="predicted"/>
<evidence type="ECO:0008006" key="4">
    <source>
        <dbReference type="Google" id="ProtNLM"/>
    </source>
</evidence>
<feature type="chain" id="PRO_5020188591" description="Ig-like domain-containing protein" evidence="1">
    <location>
        <begin position="19"/>
        <end position="725"/>
    </location>
</feature>
<reference evidence="2 3" key="1">
    <citation type="submission" date="2019-03" db="EMBL/GenBank/DDBJ databases">
        <title>Genomic Encyclopedia of Archaeal and Bacterial Type Strains, Phase II (KMG-II): from individual species to whole genera.</title>
        <authorList>
            <person name="Goeker M."/>
        </authorList>
    </citation>
    <scope>NUCLEOTIDE SEQUENCE [LARGE SCALE GENOMIC DNA]</scope>
    <source>
        <strain evidence="2 3">DSM 25687</strain>
    </source>
</reference>
<organism evidence="2 3">
    <name type="scientific">Flavobacterium dankookense</name>
    <dbReference type="NCBI Taxonomy" id="706186"/>
    <lineage>
        <taxon>Bacteria</taxon>
        <taxon>Pseudomonadati</taxon>
        <taxon>Bacteroidota</taxon>
        <taxon>Flavobacteriia</taxon>
        <taxon>Flavobacteriales</taxon>
        <taxon>Flavobacteriaceae</taxon>
        <taxon>Flavobacterium</taxon>
    </lineage>
</organism>
<evidence type="ECO:0000313" key="3">
    <source>
        <dbReference type="Proteomes" id="UP000295260"/>
    </source>
</evidence>
<keyword evidence="1" id="KW-0732">Signal</keyword>
<dbReference type="RefSeq" id="WP_211338538.1">
    <property type="nucleotide sequence ID" value="NZ_SNXR01000004.1"/>
</dbReference>
<comment type="caution">
    <text evidence="2">The sequence shown here is derived from an EMBL/GenBank/DDBJ whole genome shotgun (WGS) entry which is preliminary data.</text>
</comment>
<dbReference type="EMBL" id="SNXR01000004">
    <property type="protein sequence ID" value="TDP61432.1"/>
    <property type="molecule type" value="Genomic_DNA"/>
</dbReference>
<feature type="signal peptide" evidence="1">
    <location>
        <begin position="1"/>
        <end position="18"/>
    </location>
</feature>
<sequence length="725" mass="76905">MKRILPLFLFFIYTNSFAQPITVNTTTYTVPQLVQDVLFGNGSVGSSCVGTIENITWKTGSGSSDGTTFNSSNGIGYFTNTNPNFPIANGVILSTGSVLPISTMNRGAAGPNNTTQSNGNAAWTGDNQLFNYMQGLGIVNPGTPDFNSYNNATVLEFDFVPLTDEMSFDFLFASEEYGTFQCRFSDAFAFFLTNVTAATPAINLALVPGTSEPISVTTIRDDSQLPICDEANPTYFGFNNEGGNAGSAAINFNGQTKLMTATSPVIPGNTYHIKLVIADLDDQQFDSAVFLGGGSFNIGTLSIAEPGDIDGLDDLTIADGTALCGNASITIEAGTVTIPGVTYNWYLDGGLIPGANTNVYTVDEPGVYDVEINYPGGCQQTDSLIVEFFPDLILGTPSDIIQCSQPFDVTQNESTILAGNTWDISYHTTLSDAEIRVNSISNPSNYDGSSGTTIYASVEDPDYGCVTVTSFELISDATLCIPPVIPVTPPDLTLCEVTNGSNSAIFNFTSQLGVAYGTYSVTDYTLTFHTSQIDADSGNNPISPINSFSGNNNQEIYIRLEDNANPTTYGTTSFTLFINPLPTVSITSDSPTCTGTSATITFTGTPDSTVTFNYDSNPNETILLNNLGTANIVTPILTSDSTYTLVSIQDSNSPSCSQPQTASTTVIVNDAPIINTPTAYEVCDENTDGLSCLFDLTTKINQITGGDPNVVVEFFETSTSGVVLP</sequence>
<name>A0A4R6QHE8_9FLAO</name>
<gene>
    <name evidence="2" type="ORF">BC748_0208</name>
</gene>
<dbReference type="Proteomes" id="UP000295260">
    <property type="component" value="Unassembled WGS sequence"/>
</dbReference>
<dbReference type="NCBIfam" id="NF038133">
    <property type="entry name" value="choice_anch_L"/>
    <property type="match status" value="1"/>
</dbReference>
<dbReference type="AlphaFoldDB" id="A0A4R6QHE8"/>
<evidence type="ECO:0000256" key="1">
    <source>
        <dbReference type="SAM" id="SignalP"/>
    </source>
</evidence>
<dbReference type="InterPro" id="IPR049804">
    <property type="entry name" value="Choice_anch_L"/>
</dbReference>